<proteinExistence type="predicted"/>
<keyword evidence="1" id="KW-1133">Transmembrane helix</keyword>
<sequence length="136" mass="15879">MEILSQYSTYIVCILTAMLGYGAGRWHQLFLEKRNIIAIRFHKLYAPFVKEYLKAGPGAFCFTDLSDKKQKIFQNMLLDNYEYTDSALKTLIYEFRCALSCGDTNDVNRIFFEIATSINKTFDKTSKKLFLEPHKF</sequence>
<dbReference type="RefSeq" id="WP_156684666.1">
    <property type="nucleotide sequence ID" value="NZ_CACRUA010000026.1"/>
</dbReference>
<accession>A0A6N3EL70</accession>
<reference evidence="2" key="1">
    <citation type="submission" date="2019-11" db="EMBL/GenBank/DDBJ databases">
        <authorList>
            <person name="Feng L."/>
        </authorList>
    </citation>
    <scope>NUCLEOTIDE SEQUENCE</scope>
    <source>
        <strain evidence="2">CsymbiosumLFYP84</strain>
    </source>
</reference>
<feature type="transmembrane region" description="Helical" evidence="1">
    <location>
        <begin position="6"/>
        <end position="24"/>
    </location>
</feature>
<name>A0A6N3EL70_CLOSY</name>
<organism evidence="2">
    <name type="scientific">Clostridium symbiosum</name>
    <name type="common">Bacteroides symbiosus</name>
    <dbReference type="NCBI Taxonomy" id="1512"/>
    <lineage>
        <taxon>Bacteria</taxon>
        <taxon>Bacillati</taxon>
        <taxon>Bacillota</taxon>
        <taxon>Clostridia</taxon>
        <taxon>Lachnospirales</taxon>
        <taxon>Lachnospiraceae</taxon>
        <taxon>Otoolea</taxon>
    </lineage>
</organism>
<keyword evidence="1" id="KW-0472">Membrane</keyword>
<evidence type="ECO:0000313" key="2">
    <source>
        <dbReference type="EMBL" id="VYU42396.1"/>
    </source>
</evidence>
<protein>
    <submittedName>
        <fullName evidence="2">Uncharacterized protein</fullName>
    </submittedName>
</protein>
<dbReference type="EMBL" id="CACRUA010000026">
    <property type="protein sequence ID" value="VYU42396.1"/>
    <property type="molecule type" value="Genomic_DNA"/>
</dbReference>
<gene>
    <name evidence="2" type="ORF">CSLFYP84_02194</name>
</gene>
<dbReference type="AlphaFoldDB" id="A0A6N3EL70"/>
<evidence type="ECO:0000256" key="1">
    <source>
        <dbReference type="SAM" id="Phobius"/>
    </source>
</evidence>
<keyword evidence="1" id="KW-0812">Transmembrane</keyword>